<keyword evidence="2" id="KW-1185">Reference proteome</keyword>
<reference evidence="1 2" key="1">
    <citation type="submission" date="2021-06" db="EMBL/GenBank/DDBJ databases">
        <title>Actinomycetes sequencing.</title>
        <authorList>
            <person name="Shan Q."/>
        </authorList>
    </citation>
    <scope>NUCLEOTIDE SEQUENCE [LARGE SCALE GENOMIC DNA]</scope>
    <source>
        <strain evidence="1 2">NEAU-G5</strain>
    </source>
</reference>
<name>A0ABS6AU24_9NOCA</name>
<accession>A0ABS6AU24</accession>
<dbReference type="Proteomes" id="UP000733379">
    <property type="component" value="Unassembled WGS sequence"/>
</dbReference>
<evidence type="ECO:0000313" key="1">
    <source>
        <dbReference type="EMBL" id="MBU3061519.1"/>
    </source>
</evidence>
<sequence length="100" mass="11004">MAANDSSRISANFGDVAAGADAFISRARSLMTDLEDFHKQVTSFVQQHWHGDANDAFAHLQNQWNQNIAQLNQTLVEAGQLVHTGNSDLQSRDSSLANMF</sequence>
<dbReference type="InterPro" id="IPR010310">
    <property type="entry name" value="T7SS_ESAT-6-like"/>
</dbReference>
<evidence type="ECO:0000313" key="2">
    <source>
        <dbReference type="Proteomes" id="UP000733379"/>
    </source>
</evidence>
<protein>
    <submittedName>
        <fullName evidence="1">WXG100 family type VII secretion target</fullName>
    </submittedName>
</protein>
<dbReference type="RefSeq" id="WP_215916392.1">
    <property type="nucleotide sequence ID" value="NZ_JAHKNI010000002.1"/>
</dbReference>
<dbReference type="Gene3D" id="1.10.287.1060">
    <property type="entry name" value="ESAT-6-like"/>
    <property type="match status" value="1"/>
</dbReference>
<dbReference type="EMBL" id="JAHKNI010000002">
    <property type="protein sequence ID" value="MBU3061519.1"/>
    <property type="molecule type" value="Genomic_DNA"/>
</dbReference>
<gene>
    <name evidence="1" type="ORF">KO481_08275</name>
</gene>
<dbReference type="SUPFAM" id="SSF140453">
    <property type="entry name" value="EsxAB dimer-like"/>
    <property type="match status" value="1"/>
</dbReference>
<dbReference type="InterPro" id="IPR036689">
    <property type="entry name" value="ESAT-6-like_sf"/>
</dbReference>
<proteinExistence type="predicted"/>
<comment type="caution">
    <text evidence="1">The sequence shown here is derived from an EMBL/GenBank/DDBJ whole genome shotgun (WGS) entry which is preliminary data.</text>
</comment>
<dbReference type="Pfam" id="PF06013">
    <property type="entry name" value="WXG100"/>
    <property type="match status" value="1"/>
</dbReference>
<organism evidence="1 2">
    <name type="scientific">Nocardia albiluteola</name>
    <dbReference type="NCBI Taxonomy" id="2842303"/>
    <lineage>
        <taxon>Bacteria</taxon>
        <taxon>Bacillati</taxon>
        <taxon>Actinomycetota</taxon>
        <taxon>Actinomycetes</taxon>
        <taxon>Mycobacteriales</taxon>
        <taxon>Nocardiaceae</taxon>
        <taxon>Nocardia</taxon>
    </lineage>
</organism>